<dbReference type="InterPro" id="IPR007050">
    <property type="entry name" value="HTH_bacterioopsin"/>
</dbReference>
<gene>
    <name evidence="4" type="ORF">EI982_05450</name>
</gene>
<keyword evidence="5" id="KW-1185">Reference proteome</keyword>
<dbReference type="KEGG" id="hra:EI982_05450"/>
<evidence type="ECO:0000313" key="4">
    <source>
        <dbReference type="EMBL" id="QGX94270.1"/>
    </source>
</evidence>
<evidence type="ECO:0000313" key="5">
    <source>
        <dbReference type="Proteomes" id="UP000428325"/>
    </source>
</evidence>
<keyword evidence="2" id="KW-0804">Transcription</keyword>
<keyword evidence="1" id="KW-0805">Transcription regulation</keyword>
<dbReference type="Proteomes" id="UP000428325">
    <property type="component" value="Chromosome"/>
</dbReference>
<accession>A0A6B9FD50</accession>
<sequence length="243" mass="27898">MWEILIAVRHTGCPISDTTAHSPDVHLQNLARTRRSDEGDGKRLLRVRSDRADAIEEFVSRFGDHDRSIMIDTFGQQSQTRYITTHIEYDEDNPSISTLVQRNQFYHRGVVPVSRGIEHWIVYTDEFDDVTRLIDDVEANDNSIEKYRIREIGNGEPIESFEYSTVLSKLTTKQQSVFETALESGYYSDDEKTTLEDLAEEIGLHQTTVWEHLSKAENTILTEVGTRLFADDDDGRSPQLINT</sequence>
<evidence type="ECO:0000259" key="3">
    <source>
        <dbReference type="Pfam" id="PF04967"/>
    </source>
</evidence>
<name>A0A6B9FD50_9EURY</name>
<dbReference type="PANTHER" id="PTHR34236:SF1">
    <property type="entry name" value="DIMETHYL SULFOXIDE REDUCTASE TRANSCRIPTIONAL ACTIVATOR"/>
    <property type="match status" value="1"/>
</dbReference>
<dbReference type="EMBL" id="CP034345">
    <property type="protein sequence ID" value="QGX94270.1"/>
    <property type="molecule type" value="Genomic_DNA"/>
</dbReference>
<dbReference type="Pfam" id="PF04967">
    <property type="entry name" value="HTH_10"/>
    <property type="match status" value="1"/>
</dbReference>
<reference evidence="4 5" key="1">
    <citation type="submission" date="2018-12" db="EMBL/GenBank/DDBJ databases">
        <title>Complete genome sequence of Haloplanus rallus MBLA0036.</title>
        <authorList>
            <person name="Nam Y.-d."/>
            <person name="Kang J."/>
            <person name="Chung W.-H."/>
            <person name="Park Y.S."/>
        </authorList>
    </citation>
    <scope>NUCLEOTIDE SEQUENCE [LARGE SCALE GENOMIC DNA]</scope>
    <source>
        <strain evidence="4 5">MBLA0036</strain>
    </source>
</reference>
<feature type="domain" description="HTH bat-type" evidence="3">
    <location>
        <begin position="170"/>
        <end position="221"/>
    </location>
</feature>
<protein>
    <recommendedName>
        <fullName evidence="3">HTH bat-type domain-containing protein</fullName>
    </recommendedName>
</protein>
<evidence type="ECO:0000256" key="1">
    <source>
        <dbReference type="ARBA" id="ARBA00023015"/>
    </source>
</evidence>
<organism evidence="4 5">
    <name type="scientific">Haloplanus rallus</name>
    <dbReference type="NCBI Taxonomy" id="1816183"/>
    <lineage>
        <taxon>Archaea</taxon>
        <taxon>Methanobacteriati</taxon>
        <taxon>Methanobacteriota</taxon>
        <taxon>Stenosarchaea group</taxon>
        <taxon>Halobacteria</taxon>
        <taxon>Halobacteriales</taxon>
        <taxon>Haloferacaceae</taxon>
        <taxon>Haloplanus</taxon>
    </lineage>
</organism>
<dbReference type="AlphaFoldDB" id="A0A6B9FD50"/>
<dbReference type="PANTHER" id="PTHR34236">
    <property type="entry name" value="DIMETHYL SULFOXIDE REDUCTASE TRANSCRIPTIONAL ACTIVATOR"/>
    <property type="match status" value="1"/>
</dbReference>
<evidence type="ECO:0000256" key="2">
    <source>
        <dbReference type="ARBA" id="ARBA00023163"/>
    </source>
</evidence>
<proteinExistence type="predicted"/>